<dbReference type="GeneID" id="105264527"/>
<feature type="region of interest" description="Disordered" evidence="1">
    <location>
        <begin position="469"/>
        <end position="494"/>
    </location>
</feature>
<dbReference type="KEGG" id="fas:105264527"/>
<name>A0A9R1SYW1_9HYME</name>
<gene>
    <name evidence="3" type="primary">LOC105264527</name>
</gene>
<dbReference type="RefSeq" id="XP_011299762.1">
    <property type="nucleotide sequence ID" value="XM_011301460.1"/>
</dbReference>
<dbReference type="OrthoDB" id="8197607at2759"/>
<protein>
    <submittedName>
        <fullName evidence="3">Uncharacterized protein</fullName>
    </submittedName>
</protein>
<keyword evidence="2" id="KW-1185">Reference proteome</keyword>
<feature type="region of interest" description="Disordered" evidence="1">
    <location>
        <begin position="1"/>
        <end position="124"/>
    </location>
</feature>
<accession>A0A9R1SYW1</accession>
<evidence type="ECO:0000313" key="3">
    <source>
        <dbReference type="RefSeq" id="XP_011299762.1"/>
    </source>
</evidence>
<feature type="compositionally biased region" description="Basic and acidic residues" evidence="1">
    <location>
        <begin position="79"/>
        <end position="92"/>
    </location>
</feature>
<evidence type="ECO:0000313" key="2">
    <source>
        <dbReference type="Proteomes" id="UP000694866"/>
    </source>
</evidence>
<reference evidence="3" key="1">
    <citation type="submission" date="2025-08" db="UniProtKB">
        <authorList>
            <consortium name="RefSeq"/>
        </authorList>
    </citation>
    <scope>IDENTIFICATION</scope>
</reference>
<proteinExistence type="predicted"/>
<feature type="compositionally biased region" description="Polar residues" evidence="1">
    <location>
        <begin position="183"/>
        <end position="195"/>
    </location>
</feature>
<evidence type="ECO:0000256" key="1">
    <source>
        <dbReference type="SAM" id="MobiDB-lite"/>
    </source>
</evidence>
<feature type="non-terminal residue" evidence="3">
    <location>
        <position position="494"/>
    </location>
</feature>
<feature type="compositionally biased region" description="Low complexity" evidence="1">
    <location>
        <begin position="32"/>
        <end position="44"/>
    </location>
</feature>
<feature type="region of interest" description="Disordered" evidence="1">
    <location>
        <begin position="180"/>
        <end position="200"/>
    </location>
</feature>
<dbReference type="Proteomes" id="UP000694866">
    <property type="component" value="Unplaced"/>
</dbReference>
<sequence length="494" mass="54781">MNPSTSNKHSRRSSSSILKGPKMQKCKKGLSEETPSSSVESTPSRLKRRVSFAGKKHVKEFCDSMEQGTVWDNTYEESDSSHMAKSHNDDHQPQLSSQEDSDASPILEFTSNHPRHGAKSKGLNPNFINPDMIENYPELFVEKENIPMNPMADVSSPEEELIPLQVTQKVSCKFSIYCDDDSPSSQEKVENTTGNKSDDRTLTLTDSCRLEFIENDQNLTRESSKTPLPRRSIFEGMEMTEALSSVLGIMGPKNNTENPQDLVDPTEAIPSVLPHKSVWNVLHATEDPVNPQRSTRKSLLNPEAMEMTQVISPSFRTVDVSSENGSELQYLKDSSKDFPTKKTACEGMEMTEALSSVLGTMEHKIVNPQNLVDPTESNPSVLPRNTMRSVVREGENAVNPQRFTRKSLLNPEAMEMTEAITPSFPGGGLSHNNITPSLLKNSSKEFPVKKSTCEGMEMTEALSSVLGMMESRDKTESPQDLVDPTEAIPSVLPQ</sequence>
<feature type="compositionally biased region" description="Basic residues" evidence="1">
    <location>
        <begin position="45"/>
        <end position="58"/>
    </location>
</feature>
<dbReference type="AlphaFoldDB" id="A0A9R1SYW1"/>
<organism evidence="2 3">
    <name type="scientific">Fopius arisanus</name>
    <dbReference type="NCBI Taxonomy" id="64838"/>
    <lineage>
        <taxon>Eukaryota</taxon>
        <taxon>Metazoa</taxon>
        <taxon>Ecdysozoa</taxon>
        <taxon>Arthropoda</taxon>
        <taxon>Hexapoda</taxon>
        <taxon>Insecta</taxon>
        <taxon>Pterygota</taxon>
        <taxon>Neoptera</taxon>
        <taxon>Endopterygota</taxon>
        <taxon>Hymenoptera</taxon>
        <taxon>Apocrita</taxon>
        <taxon>Ichneumonoidea</taxon>
        <taxon>Braconidae</taxon>
        <taxon>Opiinae</taxon>
        <taxon>Fopius</taxon>
    </lineage>
</organism>